<reference evidence="1 2" key="1">
    <citation type="submission" date="2017-02" db="EMBL/GenBank/DDBJ databases">
        <title>Whole genome sequencing of Metallibacterium scheffleri DSM 24874 (T).</title>
        <authorList>
            <person name="Kumar S."/>
            <person name="Patil P."/>
            <person name="Patil P.B."/>
        </authorList>
    </citation>
    <scope>NUCLEOTIDE SEQUENCE [LARGE SCALE GENOMIC DNA]</scope>
    <source>
        <strain evidence="1 2">DSM 24874</strain>
    </source>
</reference>
<protein>
    <recommendedName>
        <fullName evidence="3">CPXCG motif-containing cysteine-rich protein</fullName>
    </recommendedName>
</protein>
<evidence type="ECO:0000313" key="1">
    <source>
        <dbReference type="EMBL" id="THD10860.1"/>
    </source>
</evidence>
<dbReference type="Pfam" id="PF14255">
    <property type="entry name" value="Zn_ribbon_21"/>
    <property type="match status" value="1"/>
</dbReference>
<dbReference type="STRING" id="993689.GCA_002077135_00410"/>
<sequence length="57" mass="6377">MSTDWIVLHCPYCGERFEAPVEADYDAAQVIDCTVCCRPIHLLARDGGYATQRDDDA</sequence>
<name>A0A4S3KPP3_9GAMM</name>
<evidence type="ECO:0008006" key="3">
    <source>
        <dbReference type="Google" id="ProtNLM"/>
    </source>
</evidence>
<dbReference type="RefSeq" id="WP_081125857.1">
    <property type="nucleotide sequence ID" value="NZ_LDOS01000001.1"/>
</dbReference>
<proteinExistence type="predicted"/>
<dbReference type="OrthoDB" id="9814566at2"/>
<gene>
    <name evidence="1" type="ORF">B1806_06405</name>
</gene>
<dbReference type="AlphaFoldDB" id="A0A4S3KPP3"/>
<dbReference type="EMBL" id="MWQO01000020">
    <property type="protein sequence ID" value="THD10860.1"/>
    <property type="molecule type" value="Genomic_DNA"/>
</dbReference>
<dbReference type="Proteomes" id="UP000307749">
    <property type="component" value="Unassembled WGS sequence"/>
</dbReference>
<comment type="caution">
    <text evidence="1">The sequence shown here is derived from an EMBL/GenBank/DDBJ whole genome shotgun (WGS) entry which is preliminary data.</text>
</comment>
<keyword evidence="2" id="KW-1185">Reference proteome</keyword>
<accession>A0A4S3KPP3</accession>
<dbReference type="InterPro" id="IPR025990">
    <property type="entry name" value="zinc_ribbon_bacterial"/>
</dbReference>
<organism evidence="1 2">
    <name type="scientific">Metallibacterium scheffleri</name>
    <dbReference type="NCBI Taxonomy" id="993689"/>
    <lineage>
        <taxon>Bacteria</taxon>
        <taxon>Pseudomonadati</taxon>
        <taxon>Pseudomonadota</taxon>
        <taxon>Gammaproteobacteria</taxon>
        <taxon>Lysobacterales</taxon>
        <taxon>Rhodanobacteraceae</taxon>
        <taxon>Metallibacterium</taxon>
    </lineage>
</organism>
<evidence type="ECO:0000313" key="2">
    <source>
        <dbReference type="Proteomes" id="UP000307749"/>
    </source>
</evidence>